<keyword evidence="6" id="KW-0472">Membrane</keyword>
<protein>
    <recommendedName>
        <fullName evidence="8">Regulator of SigK</fullName>
    </recommendedName>
    <alternativeName>
        <fullName evidence="7">Sigma-K anti-sigma factor RskA</fullName>
    </alternativeName>
</protein>
<name>A0A7W7Z936_9BACT</name>
<evidence type="ECO:0000256" key="8">
    <source>
        <dbReference type="ARBA" id="ARBA00030803"/>
    </source>
</evidence>
<dbReference type="GO" id="GO:0016989">
    <property type="term" value="F:sigma factor antagonist activity"/>
    <property type="evidence" value="ECO:0007669"/>
    <property type="project" value="TreeGrafter"/>
</dbReference>
<dbReference type="GO" id="GO:0006417">
    <property type="term" value="P:regulation of translation"/>
    <property type="evidence" value="ECO:0007669"/>
    <property type="project" value="TreeGrafter"/>
</dbReference>
<evidence type="ECO:0000313" key="11">
    <source>
        <dbReference type="Proteomes" id="UP000540989"/>
    </source>
</evidence>
<evidence type="ECO:0000256" key="1">
    <source>
        <dbReference type="ARBA" id="ARBA00004167"/>
    </source>
</evidence>
<dbReference type="PANTHER" id="PTHR37461">
    <property type="entry name" value="ANTI-SIGMA-K FACTOR RSKA"/>
    <property type="match status" value="1"/>
</dbReference>
<keyword evidence="3" id="KW-1003">Cell membrane</keyword>
<evidence type="ECO:0000259" key="9">
    <source>
        <dbReference type="Pfam" id="PF10099"/>
    </source>
</evidence>
<accession>A0A7W7Z936</accession>
<dbReference type="Gene3D" id="1.10.10.1320">
    <property type="entry name" value="Anti-sigma factor, zinc-finger domain"/>
    <property type="match status" value="1"/>
</dbReference>
<evidence type="ECO:0000256" key="6">
    <source>
        <dbReference type="ARBA" id="ARBA00023136"/>
    </source>
</evidence>
<dbReference type="InterPro" id="IPR018764">
    <property type="entry name" value="RskA_C"/>
</dbReference>
<evidence type="ECO:0000256" key="7">
    <source>
        <dbReference type="ARBA" id="ARBA00029829"/>
    </source>
</evidence>
<evidence type="ECO:0000256" key="3">
    <source>
        <dbReference type="ARBA" id="ARBA00022475"/>
    </source>
</evidence>
<dbReference type="InterPro" id="IPR051474">
    <property type="entry name" value="Anti-sigma-K/W_factor"/>
</dbReference>
<dbReference type="RefSeq" id="WP_184213261.1">
    <property type="nucleotide sequence ID" value="NZ_JACHIP010000001.1"/>
</dbReference>
<comment type="subcellular location">
    <subcellularLocation>
        <location evidence="2">Cell membrane</location>
    </subcellularLocation>
    <subcellularLocation>
        <location evidence="1">Membrane</location>
        <topology evidence="1">Single-pass membrane protein</topology>
    </subcellularLocation>
</comment>
<sequence>MSVDNQNVNNHVEHDDLALYAMHFLTEQEAEAIESHLEVCAGCTDAIALLRGDLAALAVTAEMVAPPPPARQRLMTQVAREKKIIPFDRPVHQDLGSPLVDHISMDGEVAAQHTSAARVLPWVSWIGWAVAAGVTILATDLYRDRDQLRAAVAQQASEMASLSASSEKERAIMGALTDPDAMRVTLVRTPTKTTPVGRASYVAGKGALLFTASNLDPLEPLKTYELWIIPADGSSPVPAGTFVPDAHGDATVIMPEIPKGIIAKAFGITIEDQGGSLKPTPPIVLQGE</sequence>
<organism evidence="10 11">
    <name type="scientific">Granulicella aggregans</name>
    <dbReference type="NCBI Taxonomy" id="474949"/>
    <lineage>
        <taxon>Bacteria</taxon>
        <taxon>Pseudomonadati</taxon>
        <taxon>Acidobacteriota</taxon>
        <taxon>Terriglobia</taxon>
        <taxon>Terriglobales</taxon>
        <taxon>Acidobacteriaceae</taxon>
        <taxon>Granulicella</taxon>
    </lineage>
</organism>
<comment type="caution">
    <text evidence="10">The sequence shown here is derived from an EMBL/GenBank/DDBJ whole genome shotgun (WGS) entry which is preliminary data.</text>
</comment>
<feature type="domain" description="Anti-sigma K factor RskA C-terminal" evidence="9">
    <location>
        <begin position="128"/>
        <end position="281"/>
    </location>
</feature>
<keyword evidence="11" id="KW-1185">Reference proteome</keyword>
<gene>
    <name evidence="10" type="ORF">HDF16_000191</name>
</gene>
<evidence type="ECO:0000256" key="2">
    <source>
        <dbReference type="ARBA" id="ARBA00004236"/>
    </source>
</evidence>
<proteinExistence type="predicted"/>
<evidence type="ECO:0000256" key="4">
    <source>
        <dbReference type="ARBA" id="ARBA00022692"/>
    </source>
</evidence>
<dbReference type="PANTHER" id="PTHR37461:SF1">
    <property type="entry name" value="ANTI-SIGMA-K FACTOR RSKA"/>
    <property type="match status" value="1"/>
</dbReference>
<dbReference type="EMBL" id="JACHIP010000001">
    <property type="protein sequence ID" value="MBB5055522.1"/>
    <property type="molecule type" value="Genomic_DNA"/>
</dbReference>
<dbReference type="InterPro" id="IPR041916">
    <property type="entry name" value="Anti_sigma_zinc_sf"/>
</dbReference>
<evidence type="ECO:0000313" key="10">
    <source>
        <dbReference type="EMBL" id="MBB5055522.1"/>
    </source>
</evidence>
<dbReference type="Pfam" id="PF10099">
    <property type="entry name" value="RskA_C"/>
    <property type="match status" value="1"/>
</dbReference>
<keyword evidence="5" id="KW-1133">Transmembrane helix</keyword>
<dbReference type="AlphaFoldDB" id="A0A7W7Z936"/>
<dbReference type="Proteomes" id="UP000540989">
    <property type="component" value="Unassembled WGS sequence"/>
</dbReference>
<keyword evidence="4" id="KW-0812">Transmembrane</keyword>
<reference evidence="10 11" key="1">
    <citation type="submission" date="2020-08" db="EMBL/GenBank/DDBJ databases">
        <title>Genomic Encyclopedia of Type Strains, Phase IV (KMG-V): Genome sequencing to study the core and pangenomes of soil and plant-associated prokaryotes.</title>
        <authorList>
            <person name="Whitman W."/>
        </authorList>
    </citation>
    <scope>NUCLEOTIDE SEQUENCE [LARGE SCALE GENOMIC DNA]</scope>
    <source>
        <strain evidence="10 11">M8UP14</strain>
    </source>
</reference>
<evidence type="ECO:0000256" key="5">
    <source>
        <dbReference type="ARBA" id="ARBA00022989"/>
    </source>
</evidence>
<dbReference type="GO" id="GO:0005886">
    <property type="term" value="C:plasma membrane"/>
    <property type="evidence" value="ECO:0007669"/>
    <property type="project" value="UniProtKB-SubCell"/>
</dbReference>